<dbReference type="Proteomes" id="UP000178603">
    <property type="component" value="Unassembled WGS sequence"/>
</dbReference>
<sequence length="66" mass="6855">MALAIPFSIFFSTSANCSLPGALAVFASVINSVTVNFSLLANSLSSAICASIDKTCLSFSSVDFRQ</sequence>
<feature type="chain" id="PRO_5009534936" description="Secreted protein" evidence="1">
    <location>
        <begin position="18"/>
        <end position="66"/>
    </location>
</feature>
<dbReference type="EMBL" id="MGGW01000014">
    <property type="protein sequence ID" value="OGM54498.1"/>
    <property type="molecule type" value="Genomic_DNA"/>
</dbReference>
<protein>
    <recommendedName>
        <fullName evidence="4">Secreted protein</fullName>
    </recommendedName>
</protein>
<organism evidence="2 3">
    <name type="scientific">Candidatus Woesebacteria bacterium RIFCSPHIGHO2_12_FULL_41_24</name>
    <dbReference type="NCBI Taxonomy" id="1802510"/>
    <lineage>
        <taxon>Bacteria</taxon>
        <taxon>Candidatus Woeseibacteriota</taxon>
    </lineage>
</organism>
<comment type="caution">
    <text evidence="2">The sequence shown here is derived from an EMBL/GenBank/DDBJ whole genome shotgun (WGS) entry which is preliminary data.</text>
</comment>
<accession>A0A1F8AT72</accession>
<evidence type="ECO:0000313" key="3">
    <source>
        <dbReference type="Proteomes" id="UP000178603"/>
    </source>
</evidence>
<proteinExistence type="predicted"/>
<reference evidence="2 3" key="1">
    <citation type="journal article" date="2016" name="Nat. Commun.">
        <title>Thousands of microbial genomes shed light on interconnected biogeochemical processes in an aquifer system.</title>
        <authorList>
            <person name="Anantharaman K."/>
            <person name="Brown C.T."/>
            <person name="Hug L.A."/>
            <person name="Sharon I."/>
            <person name="Castelle C.J."/>
            <person name="Probst A.J."/>
            <person name="Thomas B.C."/>
            <person name="Singh A."/>
            <person name="Wilkins M.J."/>
            <person name="Karaoz U."/>
            <person name="Brodie E.L."/>
            <person name="Williams K.H."/>
            <person name="Hubbard S.S."/>
            <person name="Banfield J.F."/>
        </authorList>
    </citation>
    <scope>NUCLEOTIDE SEQUENCE [LARGE SCALE GENOMIC DNA]</scope>
</reference>
<evidence type="ECO:0000313" key="2">
    <source>
        <dbReference type="EMBL" id="OGM54498.1"/>
    </source>
</evidence>
<evidence type="ECO:0008006" key="4">
    <source>
        <dbReference type="Google" id="ProtNLM"/>
    </source>
</evidence>
<dbReference type="AlphaFoldDB" id="A0A1F8AT72"/>
<gene>
    <name evidence="2" type="ORF">A3E44_00345</name>
</gene>
<keyword evidence="1" id="KW-0732">Signal</keyword>
<feature type="signal peptide" evidence="1">
    <location>
        <begin position="1"/>
        <end position="17"/>
    </location>
</feature>
<evidence type="ECO:0000256" key="1">
    <source>
        <dbReference type="SAM" id="SignalP"/>
    </source>
</evidence>
<name>A0A1F8AT72_9BACT</name>